<dbReference type="RefSeq" id="WP_092129337.1">
    <property type="nucleotide sequence ID" value="NZ_FMYU01000010.1"/>
</dbReference>
<evidence type="ECO:0000256" key="9">
    <source>
        <dbReference type="HAMAP-Rule" id="MF_00024"/>
    </source>
</evidence>
<evidence type="ECO:0000313" key="10">
    <source>
        <dbReference type="EMBL" id="SDC86313.1"/>
    </source>
</evidence>
<dbReference type="PANTHER" id="PTHR34308:SF1">
    <property type="entry name" value="COBALAMIN BIOSYNTHESIS PROTEIN CBIB"/>
    <property type="match status" value="1"/>
</dbReference>
<name>A0A1G6Q1S5_9BACT</name>
<keyword evidence="7 9" id="KW-1133">Transmembrane helix</keyword>
<proteinExistence type="inferred from homology"/>
<comment type="similarity">
    <text evidence="3 9">Belongs to the CobD/CbiB family.</text>
</comment>
<comment type="subcellular location">
    <subcellularLocation>
        <location evidence="1 9">Cell membrane</location>
        <topology evidence="1 9">Multi-pass membrane protein</topology>
    </subcellularLocation>
</comment>
<protein>
    <recommendedName>
        <fullName evidence="9">Cobalamin biosynthesis protein CobD</fullName>
    </recommendedName>
</protein>
<keyword evidence="6 9" id="KW-0812">Transmembrane</keyword>
<sequence length="309" mass="35475">MWISLLNSYSFLAFCAYLIDYIFGSIKLKYHPVVLIGKFISFFERHFYKDSIKAGAIIFIITNLLALCFVGFISIILPKIYWYVFEIGLSGILIANNMLYKEVKKVVLSDNPRQKLRYLVSRDVDSLSESDVYKACIETYAENINDAVIAPLFYLLLFGLWGLVVYKCTNTLDSMIGYRNARYEKFGKISARADDVLNFIPARLTALIVLFVNKKLNYIKNISKLSRYYTSPNSVYPIGAFAYSLEVCLGGPTSYFGKVVFKPTLGFNKCKLDESDVFRALRQKNKIDLAIVLILVLLVIIENWRIFIR</sequence>
<feature type="transmembrane region" description="Helical" evidence="9">
    <location>
        <begin position="289"/>
        <end position="308"/>
    </location>
</feature>
<feature type="transmembrane region" description="Helical" evidence="9">
    <location>
        <begin position="54"/>
        <end position="73"/>
    </location>
</feature>
<dbReference type="HAMAP" id="MF_00024">
    <property type="entry name" value="CobD_CbiB"/>
    <property type="match status" value="1"/>
</dbReference>
<gene>
    <name evidence="9" type="primary">cobD</name>
    <name evidence="10" type="ORF">SAMN05660835_01501</name>
</gene>
<dbReference type="InterPro" id="IPR004485">
    <property type="entry name" value="Cobalamin_biosynth_CobD/CbiB"/>
</dbReference>
<dbReference type="UniPathway" id="UPA00148"/>
<feature type="transmembrane region" description="Helical" evidence="9">
    <location>
        <begin position="148"/>
        <end position="166"/>
    </location>
</feature>
<organism evidence="10 11">
    <name type="scientific">Desulfurella multipotens</name>
    <dbReference type="NCBI Taxonomy" id="79269"/>
    <lineage>
        <taxon>Bacteria</taxon>
        <taxon>Pseudomonadati</taxon>
        <taxon>Campylobacterota</taxon>
        <taxon>Desulfurellia</taxon>
        <taxon>Desulfurellales</taxon>
        <taxon>Desulfurellaceae</taxon>
        <taxon>Desulfurella</taxon>
    </lineage>
</organism>
<dbReference type="NCBIfam" id="TIGR00380">
    <property type="entry name" value="cobal_cbiB"/>
    <property type="match status" value="1"/>
</dbReference>
<evidence type="ECO:0000256" key="3">
    <source>
        <dbReference type="ARBA" id="ARBA00006263"/>
    </source>
</evidence>
<evidence type="ECO:0000256" key="6">
    <source>
        <dbReference type="ARBA" id="ARBA00022692"/>
    </source>
</evidence>
<keyword evidence="5 9" id="KW-0169">Cobalamin biosynthesis</keyword>
<reference evidence="11" key="1">
    <citation type="submission" date="2016-10" db="EMBL/GenBank/DDBJ databases">
        <authorList>
            <person name="Varghese N."/>
            <person name="Submissions S."/>
        </authorList>
    </citation>
    <scope>NUCLEOTIDE SEQUENCE [LARGE SCALE GENOMIC DNA]</scope>
    <source>
        <strain evidence="11">DSM 8415</strain>
    </source>
</reference>
<feature type="transmembrane region" description="Helical" evidence="9">
    <location>
        <begin position="6"/>
        <end position="23"/>
    </location>
</feature>
<keyword evidence="11" id="KW-1185">Reference proteome</keyword>
<dbReference type="GO" id="GO:0005886">
    <property type="term" value="C:plasma membrane"/>
    <property type="evidence" value="ECO:0007669"/>
    <property type="project" value="UniProtKB-SubCell"/>
</dbReference>
<keyword evidence="8 9" id="KW-0472">Membrane</keyword>
<evidence type="ECO:0000256" key="8">
    <source>
        <dbReference type="ARBA" id="ARBA00023136"/>
    </source>
</evidence>
<dbReference type="GO" id="GO:0048472">
    <property type="term" value="F:threonine-phosphate decarboxylase activity"/>
    <property type="evidence" value="ECO:0007669"/>
    <property type="project" value="InterPro"/>
</dbReference>
<comment type="pathway">
    <text evidence="2 9">Cofactor biosynthesis; adenosylcobalamin biosynthesis.</text>
</comment>
<evidence type="ECO:0000256" key="2">
    <source>
        <dbReference type="ARBA" id="ARBA00004953"/>
    </source>
</evidence>
<evidence type="ECO:0000256" key="5">
    <source>
        <dbReference type="ARBA" id="ARBA00022573"/>
    </source>
</evidence>
<dbReference type="GO" id="GO:0015420">
    <property type="term" value="F:ABC-type vitamin B12 transporter activity"/>
    <property type="evidence" value="ECO:0007669"/>
    <property type="project" value="UniProtKB-UniRule"/>
</dbReference>
<accession>A0A1G6Q1S5</accession>
<dbReference type="GO" id="GO:0009236">
    <property type="term" value="P:cobalamin biosynthetic process"/>
    <property type="evidence" value="ECO:0007669"/>
    <property type="project" value="UniProtKB-UniRule"/>
</dbReference>
<evidence type="ECO:0000313" key="11">
    <source>
        <dbReference type="Proteomes" id="UP000199411"/>
    </source>
</evidence>
<keyword evidence="4 9" id="KW-1003">Cell membrane</keyword>
<dbReference type="EMBL" id="FMYU01000010">
    <property type="protein sequence ID" value="SDC86313.1"/>
    <property type="molecule type" value="Genomic_DNA"/>
</dbReference>
<dbReference type="Pfam" id="PF03186">
    <property type="entry name" value="CobD_Cbib"/>
    <property type="match status" value="1"/>
</dbReference>
<evidence type="ECO:0000256" key="1">
    <source>
        <dbReference type="ARBA" id="ARBA00004651"/>
    </source>
</evidence>
<dbReference type="PANTHER" id="PTHR34308">
    <property type="entry name" value="COBALAMIN BIOSYNTHESIS PROTEIN CBIB"/>
    <property type="match status" value="1"/>
</dbReference>
<comment type="function">
    <text evidence="9">Converts cobyric acid to cobinamide by the addition of aminopropanol on the F carboxylic group.</text>
</comment>
<feature type="transmembrane region" description="Helical" evidence="9">
    <location>
        <begin position="80"/>
        <end position="100"/>
    </location>
</feature>
<dbReference type="AlphaFoldDB" id="A0A1G6Q1S5"/>
<dbReference type="Proteomes" id="UP000199411">
    <property type="component" value="Unassembled WGS sequence"/>
</dbReference>
<evidence type="ECO:0000256" key="7">
    <source>
        <dbReference type="ARBA" id="ARBA00022989"/>
    </source>
</evidence>
<evidence type="ECO:0000256" key="4">
    <source>
        <dbReference type="ARBA" id="ARBA00022475"/>
    </source>
</evidence>
<dbReference type="OrthoDB" id="9811967at2"/>